<dbReference type="Pfam" id="PF00176">
    <property type="entry name" value="SNF2-rel_dom"/>
    <property type="match status" value="1"/>
</dbReference>
<keyword evidence="5" id="KW-0227">DNA damage</keyword>
<organism evidence="18 19">
    <name type="scientific">Gymnopilus dilepis</name>
    <dbReference type="NCBI Taxonomy" id="231916"/>
    <lineage>
        <taxon>Eukaryota</taxon>
        <taxon>Fungi</taxon>
        <taxon>Dikarya</taxon>
        <taxon>Basidiomycota</taxon>
        <taxon>Agaricomycotina</taxon>
        <taxon>Agaricomycetes</taxon>
        <taxon>Agaricomycetidae</taxon>
        <taxon>Agaricales</taxon>
        <taxon>Agaricineae</taxon>
        <taxon>Hymenogastraceae</taxon>
        <taxon>Gymnopilus</taxon>
    </lineage>
</organism>
<dbReference type="InterPro" id="IPR017907">
    <property type="entry name" value="Znf_RING_CS"/>
</dbReference>
<feature type="domain" description="Helicase ATP-binding" evidence="16">
    <location>
        <begin position="519"/>
        <end position="730"/>
    </location>
</feature>
<dbReference type="PANTHER" id="PTHR45626">
    <property type="entry name" value="TRANSCRIPTION TERMINATION FACTOR 2-RELATED"/>
    <property type="match status" value="1"/>
</dbReference>
<name>A0A409VBH8_9AGAR</name>
<dbReference type="InterPro" id="IPR027417">
    <property type="entry name" value="P-loop_NTPase"/>
</dbReference>
<dbReference type="GO" id="GO:0004386">
    <property type="term" value="F:helicase activity"/>
    <property type="evidence" value="ECO:0007669"/>
    <property type="project" value="UniProtKB-KW"/>
</dbReference>
<dbReference type="GO" id="GO:0008094">
    <property type="term" value="F:ATP-dependent activity, acting on DNA"/>
    <property type="evidence" value="ECO:0007669"/>
    <property type="project" value="TreeGrafter"/>
</dbReference>
<protein>
    <recommendedName>
        <fullName evidence="20">DNA repair protein RAD5</fullName>
    </recommendedName>
</protein>
<dbReference type="InterPro" id="IPR014905">
    <property type="entry name" value="HIRAN"/>
</dbReference>
<dbReference type="PROSITE" id="PS51194">
    <property type="entry name" value="HELICASE_CTER"/>
    <property type="match status" value="1"/>
</dbReference>
<evidence type="ECO:0000256" key="5">
    <source>
        <dbReference type="ARBA" id="ARBA00022763"/>
    </source>
</evidence>
<dbReference type="InterPro" id="IPR049730">
    <property type="entry name" value="SNF2/RAD54-like_C"/>
</dbReference>
<keyword evidence="6 13" id="KW-0863">Zinc-finger</keyword>
<evidence type="ECO:0000259" key="15">
    <source>
        <dbReference type="PROSITE" id="PS50089"/>
    </source>
</evidence>
<dbReference type="AlphaFoldDB" id="A0A409VBH8"/>
<dbReference type="InterPro" id="IPR050628">
    <property type="entry name" value="SNF2_RAD54_helicase_TF"/>
</dbReference>
<dbReference type="InterPro" id="IPR001650">
    <property type="entry name" value="Helicase_C-like"/>
</dbReference>
<feature type="domain" description="RING-type" evidence="15">
    <location>
        <begin position="903"/>
        <end position="948"/>
    </location>
</feature>
<dbReference type="PROSITE" id="PS51192">
    <property type="entry name" value="HELICASE_ATP_BIND_1"/>
    <property type="match status" value="1"/>
</dbReference>
<comment type="caution">
    <text evidence="18">The sequence shown here is derived from an EMBL/GenBank/DDBJ whole genome shotgun (WGS) entry which is preliminary data.</text>
</comment>
<dbReference type="CDD" id="cd18008">
    <property type="entry name" value="DEXDc_SHPRH-like"/>
    <property type="match status" value="1"/>
</dbReference>
<evidence type="ECO:0000256" key="1">
    <source>
        <dbReference type="ARBA" id="ARBA00004123"/>
    </source>
</evidence>
<evidence type="ECO:0000313" key="19">
    <source>
        <dbReference type="Proteomes" id="UP000284706"/>
    </source>
</evidence>
<evidence type="ECO:0008006" key="20">
    <source>
        <dbReference type="Google" id="ProtNLM"/>
    </source>
</evidence>
<dbReference type="Pfam" id="PF00097">
    <property type="entry name" value="zf-C3HC4"/>
    <property type="match status" value="1"/>
</dbReference>
<evidence type="ECO:0000256" key="13">
    <source>
        <dbReference type="PROSITE-ProRule" id="PRU00175"/>
    </source>
</evidence>
<dbReference type="GO" id="GO:0006281">
    <property type="term" value="P:DNA repair"/>
    <property type="evidence" value="ECO:0007669"/>
    <property type="project" value="UniProtKB-KW"/>
</dbReference>
<evidence type="ECO:0000313" key="18">
    <source>
        <dbReference type="EMBL" id="PPQ64343.1"/>
    </source>
</evidence>
<dbReference type="GO" id="GO:0003676">
    <property type="term" value="F:nucleic acid binding"/>
    <property type="evidence" value="ECO:0007669"/>
    <property type="project" value="InterPro"/>
</dbReference>
<dbReference type="SMART" id="SM00487">
    <property type="entry name" value="DEXDc"/>
    <property type="match status" value="1"/>
</dbReference>
<comment type="similarity">
    <text evidence="2">Belongs to the SNF2/RAD54 helicase family.</text>
</comment>
<dbReference type="Pfam" id="PF08797">
    <property type="entry name" value="HIRAN"/>
    <property type="match status" value="1"/>
</dbReference>
<dbReference type="PROSITE" id="PS50089">
    <property type="entry name" value="ZF_RING_2"/>
    <property type="match status" value="1"/>
</dbReference>
<keyword evidence="11" id="KW-0234">DNA repair</keyword>
<dbReference type="Pfam" id="PF00271">
    <property type="entry name" value="Helicase_C"/>
    <property type="match status" value="1"/>
</dbReference>
<evidence type="ECO:0000256" key="12">
    <source>
        <dbReference type="ARBA" id="ARBA00023242"/>
    </source>
</evidence>
<dbReference type="SMART" id="SM00910">
    <property type="entry name" value="HIRAN"/>
    <property type="match status" value="1"/>
</dbReference>
<keyword evidence="3" id="KW-0479">Metal-binding</keyword>
<feature type="region of interest" description="Disordered" evidence="14">
    <location>
        <begin position="182"/>
        <end position="227"/>
    </location>
</feature>
<dbReference type="Gene3D" id="3.40.50.10810">
    <property type="entry name" value="Tandem AAA-ATPase domain"/>
    <property type="match status" value="1"/>
</dbReference>
<evidence type="ECO:0000256" key="14">
    <source>
        <dbReference type="SAM" id="MobiDB-lite"/>
    </source>
</evidence>
<dbReference type="FunCoup" id="A0A409VBH8">
    <property type="interactions" value="218"/>
</dbReference>
<dbReference type="Proteomes" id="UP000284706">
    <property type="component" value="Unassembled WGS sequence"/>
</dbReference>
<feature type="compositionally biased region" description="Basic and acidic residues" evidence="14">
    <location>
        <begin position="194"/>
        <end position="205"/>
    </location>
</feature>
<evidence type="ECO:0000256" key="6">
    <source>
        <dbReference type="ARBA" id="ARBA00022771"/>
    </source>
</evidence>
<evidence type="ECO:0000259" key="16">
    <source>
        <dbReference type="PROSITE" id="PS51192"/>
    </source>
</evidence>
<dbReference type="InterPro" id="IPR038718">
    <property type="entry name" value="SNF2-like_sf"/>
</dbReference>
<dbReference type="GO" id="GO:0005634">
    <property type="term" value="C:nucleus"/>
    <property type="evidence" value="ECO:0007669"/>
    <property type="project" value="UniProtKB-SubCell"/>
</dbReference>
<dbReference type="Gene3D" id="3.40.50.300">
    <property type="entry name" value="P-loop containing nucleotide triphosphate hydrolases"/>
    <property type="match status" value="2"/>
</dbReference>
<evidence type="ECO:0000256" key="9">
    <source>
        <dbReference type="ARBA" id="ARBA00022833"/>
    </source>
</evidence>
<dbReference type="SUPFAM" id="SSF52540">
    <property type="entry name" value="P-loop containing nucleoside triphosphate hydrolases"/>
    <property type="match status" value="2"/>
</dbReference>
<feature type="region of interest" description="Disordered" evidence="14">
    <location>
        <begin position="1"/>
        <end position="105"/>
    </location>
</feature>
<dbReference type="InterPro" id="IPR018957">
    <property type="entry name" value="Znf_C3HC4_RING-type"/>
</dbReference>
<keyword evidence="9" id="KW-0862">Zinc</keyword>
<accession>A0A409VBH8</accession>
<dbReference type="SMART" id="SM00490">
    <property type="entry name" value="HELICc"/>
    <property type="match status" value="1"/>
</dbReference>
<dbReference type="InterPro" id="IPR000330">
    <property type="entry name" value="SNF2_N"/>
</dbReference>
<feature type="compositionally biased region" description="Polar residues" evidence="14">
    <location>
        <begin position="206"/>
        <end position="219"/>
    </location>
</feature>
<dbReference type="PANTHER" id="PTHR45626:SF22">
    <property type="entry name" value="DNA REPAIR PROTEIN RAD5"/>
    <property type="match status" value="1"/>
</dbReference>
<dbReference type="PROSITE" id="PS00518">
    <property type="entry name" value="ZF_RING_1"/>
    <property type="match status" value="1"/>
</dbReference>
<evidence type="ECO:0000256" key="8">
    <source>
        <dbReference type="ARBA" id="ARBA00022806"/>
    </source>
</evidence>
<keyword evidence="19" id="KW-1185">Reference proteome</keyword>
<dbReference type="InterPro" id="IPR013083">
    <property type="entry name" value="Znf_RING/FYVE/PHD"/>
</dbReference>
<evidence type="ECO:0000256" key="2">
    <source>
        <dbReference type="ARBA" id="ARBA00007025"/>
    </source>
</evidence>
<dbReference type="GO" id="GO:0005524">
    <property type="term" value="F:ATP binding"/>
    <property type="evidence" value="ECO:0007669"/>
    <property type="project" value="UniProtKB-KW"/>
</dbReference>
<keyword evidence="10" id="KW-0067">ATP-binding</keyword>
<reference evidence="18 19" key="1">
    <citation type="journal article" date="2018" name="Evol. Lett.">
        <title>Horizontal gene cluster transfer increased hallucinogenic mushroom diversity.</title>
        <authorList>
            <person name="Reynolds H.T."/>
            <person name="Vijayakumar V."/>
            <person name="Gluck-Thaler E."/>
            <person name="Korotkin H.B."/>
            <person name="Matheny P.B."/>
            <person name="Slot J.C."/>
        </authorList>
    </citation>
    <scope>NUCLEOTIDE SEQUENCE [LARGE SCALE GENOMIC DNA]</scope>
    <source>
        <strain evidence="18 19">SRW20</strain>
    </source>
</reference>
<sequence>MATSSSHMPDEPPQELFFAGSDDEDVPMTFVEADETHSVHESSETALSVPQSPQTTPPRSSPETNVLFLKDEEEADNTVLPELSSFSTPRKRSGSLLPPGDSDMEIVETSGPVKDLNSLARASEASLSCEAVPSKQERWSAEPVTKKRRITARVDSTSSHPIDGLAPTYLGEIVIPNAWSTASGRGYVTPNDPVKVKRDQEDDLKPSTSGAKSRSTTNGKKALGGKKQTTLSNMIKAQTSKVNSKKKVDTIVRLVNSKDYEFGRLPTEHSWWISKLLELDIVEIKGVMTDCPERLTTGASLIVTLHIYMLPSAFKPFTVSNKEEIAAPFAMNEGLETEDERTLRERKNAIVKLFDMLGLKPRAGVNVQGKKYNAQAEEDALKKLAKRPPKKIKEIVGDGEEVEVDDAEELSKNDIDAIFTKAQRNDRNLAEMEPAESFNMDLRGYQKQALHWMLSIETGSQNAREASSMHPLWSEYAFPQEPVFDGDMIDLTADEKLFYFNPYSGELSLSFPKAERNCEGGILADVNCSYYAEMGMGKTIMLSALIQTSLPSDAIVQLRDPPVKSKQLRLNTAFRPVDHQKTQSSKPASATLIVAPTSLLNQWQEELQRSSKPGALKVFVWHGQNRADLETLIQDDEDDDKAIKVVITSYGVLASEHAKTDRSGYLKSPVFEVCWLRVILDEAHACKSRTSKTAKAVYALNAKRRWAVTGTPIVNRLEDLYSLLKFLDFKPWSEFSFFRSFITIPFLARDPKAIQVVQIILESILLRREKTMRDQDGKLIVELPPKEVVVEELEFTPLERKMYDSIYHSAKRNFEQLDAKGLVGKNYTHILAMLMRLRRAVLHPSLVLTRNDERILSPEADDKLTVNELMQRLVENGHSSAGAPNSFVENFVANLDTDDNPDCPICFSELETPVIIPRCMHQFCKDCIVSHIGICEGKKQEPNCPTCSTGPVKSSELLEIIRADKNSPDTSEPRIVLRRNSFESSTKLDALIQNLRKLRDQDPCFRAVVFSQFTSFLDLIQIALEREHFDQYRFDGTMDMKKKAAAINEFKSPSRKPKVLIISLKAGGVGLNLTFANHVFMMDCWWNAATENQAIDRVHRIGQEKTVYVKHFIVSKTIENRIIQIQKRKTAIVNEAFKGSGKADPESIQNLKIMFGDD</sequence>
<proteinExistence type="inferred from homology"/>
<evidence type="ECO:0000256" key="11">
    <source>
        <dbReference type="ARBA" id="ARBA00023204"/>
    </source>
</evidence>
<evidence type="ECO:0000259" key="17">
    <source>
        <dbReference type="PROSITE" id="PS51194"/>
    </source>
</evidence>
<keyword evidence="8" id="KW-0347">Helicase</keyword>
<feature type="compositionally biased region" description="Basic and acidic residues" evidence="14">
    <location>
        <begin position="34"/>
        <end position="43"/>
    </location>
</feature>
<gene>
    <name evidence="18" type="ORF">CVT26_002226</name>
</gene>
<dbReference type="EMBL" id="NHYE01005668">
    <property type="protein sequence ID" value="PPQ64343.1"/>
    <property type="molecule type" value="Genomic_DNA"/>
</dbReference>
<dbReference type="GO" id="GO:0008270">
    <property type="term" value="F:zinc ion binding"/>
    <property type="evidence" value="ECO:0007669"/>
    <property type="project" value="UniProtKB-KW"/>
</dbReference>
<evidence type="ECO:0000256" key="4">
    <source>
        <dbReference type="ARBA" id="ARBA00022741"/>
    </source>
</evidence>
<feature type="domain" description="Helicase C-terminal" evidence="17">
    <location>
        <begin position="990"/>
        <end position="1141"/>
    </location>
</feature>
<dbReference type="Gene3D" id="3.30.40.10">
    <property type="entry name" value="Zinc/RING finger domain, C3HC4 (zinc finger)"/>
    <property type="match status" value="1"/>
</dbReference>
<dbReference type="InterPro" id="IPR001841">
    <property type="entry name" value="Znf_RING"/>
</dbReference>
<keyword evidence="12" id="KW-0539">Nucleus</keyword>
<dbReference type="STRING" id="231916.A0A409VBH8"/>
<dbReference type="OrthoDB" id="448448at2759"/>
<keyword evidence="4" id="KW-0547">Nucleotide-binding</keyword>
<comment type="subcellular location">
    <subcellularLocation>
        <location evidence="1">Nucleus</location>
    </subcellularLocation>
</comment>
<evidence type="ECO:0000256" key="10">
    <source>
        <dbReference type="ARBA" id="ARBA00022840"/>
    </source>
</evidence>
<evidence type="ECO:0000256" key="3">
    <source>
        <dbReference type="ARBA" id="ARBA00022723"/>
    </source>
</evidence>
<dbReference type="SUPFAM" id="SSF57850">
    <property type="entry name" value="RING/U-box"/>
    <property type="match status" value="1"/>
</dbReference>
<evidence type="ECO:0000256" key="7">
    <source>
        <dbReference type="ARBA" id="ARBA00022801"/>
    </source>
</evidence>
<dbReference type="InterPro" id="IPR014001">
    <property type="entry name" value="Helicase_ATP-bd"/>
</dbReference>
<dbReference type="InParanoid" id="A0A409VBH8"/>
<keyword evidence="7" id="KW-0378">Hydrolase</keyword>
<dbReference type="CDD" id="cd18793">
    <property type="entry name" value="SF2_C_SNF"/>
    <property type="match status" value="1"/>
</dbReference>
<dbReference type="SMART" id="SM00184">
    <property type="entry name" value="RING"/>
    <property type="match status" value="1"/>
</dbReference>
<dbReference type="GO" id="GO:0016818">
    <property type="term" value="F:hydrolase activity, acting on acid anhydrides, in phosphorus-containing anhydrides"/>
    <property type="evidence" value="ECO:0007669"/>
    <property type="project" value="InterPro"/>
</dbReference>